<keyword evidence="2" id="KW-1185">Reference proteome</keyword>
<reference evidence="1 2" key="1">
    <citation type="submission" date="2020-07" db="EMBL/GenBank/DDBJ databases">
        <title>Comparative genomics of pyrophilous fungi reveals a link between fire events and developmental genes.</title>
        <authorList>
            <consortium name="DOE Joint Genome Institute"/>
            <person name="Steindorff A.S."/>
            <person name="Carver A."/>
            <person name="Calhoun S."/>
            <person name="Stillman K."/>
            <person name="Liu H."/>
            <person name="Lipzen A."/>
            <person name="Pangilinan J."/>
            <person name="Labutti K."/>
            <person name="Bruns T.D."/>
            <person name="Grigoriev I.V."/>
        </authorList>
    </citation>
    <scope>NUCLEOTIDE SEQUENCE [LARGE SCALE GENOMIC DNA]</scope>
    <source>
        <strain evidence="1 2">CBS 144469</strain>
    </source>
</reference>
<dbReference type="Proteomes" id="UP000521943">
    <property type="component" value="Unassembled WGS sequence"/>
</dbReference>
<dbReference type="EMBL" id="JACGCI010000091">
    <property type="protein sequence ID" value="KAF6746598.1"/>
    <property type="molecule type" value="Genomic_DNA"/>
</dbReference>
<dbReference type="OrthoDB" id="3031569at2759"/>
<evidence type="ECO:0000313" key="1">
    <source>
        <dbReference type="EMBL" id="KAF6746598.1"/>
    </source>
</evidence>
<gene>
    <name evidence="1" type="ORF">DFP72DRAFT_823033</name>
</gene>
<accession>A0A8H6LWK5</accession>
<sequence>MNKENSWKVSESAYLAWLDRCEWRIGREQNPLRIHTKREITAQWRTAINRRLRIGWALTSKVAFGKKALRQAEVRRTWKGLTMADNLRALREDIFAEGVLVGTGGTAC</sequence>
<comment type="caution">
    <text evidence="1">The sequence shown here is derived from an EMBL/GenBank/DDBJ whole genome shotgun (WGS) entry which is preliminary data.</text>
</comment>
<organism evidence="1 2">
    <name type="scientific">Ephemerocybe angulata</name>
    <dbReference type="NCBI Taxonomy" id="980116"/>
    <lineage>
        <taxon>Eukaryota</taxon>
        <taxon>Fungi</taxon>
        <taxon>Dikarya</taxon>
        <taxon>Basidiomycota</taxon>
        <taxon>Agaricomycotina</taxon>
        <taxon>Agaricomycetes</taxon>
        <taxon>Agaricomycetidae</taxon>
        <taxon>Agaricales</taxon>
        <taxon>Agaricineae</taxon>
        <taxon>Psathyrellaceae</taxon>
        <taxon>Ephemerocybe</taxon>
    </lineage>
</organism>
<protein>
    <submittedName>
        <fullName evidence="1">Uncharacterized protein</fullName>
    </submittedName>
</protein>
<proteinExistence type="predicted"/>
<dbReference type="AlphaFoldDB" id="A0A8H6LWK5"/>
<name>A0A8H6LWK5_9AGAR</name>
<evidence type="ECO:0000313" key="2">
    <source>
        <dbReference type="Proteomes" id="UP000521943"/>
    </source>
</evidence>